<keyword evidence="2" id="KW-1185">Reference proteome</keyword>
<comment type="caution">
    <text evidence="1">The sequence shown here is derived from an EMBL/GenBank/DDBJ whole genome shotgun (WGS) entry which is preliminary data.</text>
</comment>
<evidence type="ECO:0000313" key="2">
    <source>
        <dbReference type="Proteomes" id="UP000326759"/>
    </source>
</evidence>
<sequence>MDIMCCSRKQERIIYNKCCSRNREYCLKCRSVRENKKMPFIKEECPKFVYIWVPGEGKYCSKLIMYGFRRKRLLKVHNVWIPKGKDG</sequence>
<dbReference type="AlphaFoldDB" id="A0A5N5SY20"/>
<reference evidence="1 2" key="1">
    <citation type="journal article" date="2019" name="PLoS Biol.">
        <title>Sex chromosomes control vertical transmission of feminizing Wolbachia symbionts in an isopod.</title>
        <authorList>
            <person name="Becking T."/>
            <person name="Chebbi M.A."/>
            <person name="Giraud I."/>
            <person name="Moumen B."/>
            <person name="Laverre T."/>
            <person name="Caubet Y."/>
            <person name="Peccoud J."/>
            <person name="Gilbert C."/>
            <person name="Cordaux R."/>
        </authorList>
    </citation>
    <scope>NUCLEOTIDE SEQUENCE [LARGE SCALE GENOMIC DNA]</scope>
    <source>
        <strain evidence="1">ANa2</strain>
        <tissue evidence="1">Whole body excluding digestive tract and cuticle</tissue>
    </source>
</reference>
<dbReference type="Proteomes" id="UP000326759">
    <property type="component" value="Unassembled WGS sequence"/>
</dbReference>
<protein>
    <submittedName>
        <fullName evidence="1">Uncharacterized protein</fullName>
    </submittedName>
</protein>
<organism evidence="1 2">
    <name type="scientific">Armadillidium nasatum</name>
    <dbReference type="NCBI Taxonomy" id="96803"/>
    <lineage>
        <taxon>Eukaryota</taxon>
        <taxon>Metazoa</taxon>
        <taxon>Ecdysozoa</taxon>
        <taxon>Arthropoda</taxon>
        <taxon>Crustacea</taxon>
        <taxon>Multicrustacea</taxon>
        <taxon>Malacostraca</taxon>
        <taxon>Eumalacostraca</taxon>
        <taxon>Peracarida</taxon>
        <taxon>Isopoda</taxon>
        <taxon>Oniscidea</taxon>
        <taxon>Crinocheta</taxon>
        <taxon>Armadillidiidae</taxon>
        <taxon>Armadillidium</taxon>
    </lineage>
</organism>
<name>A0A5N5SY20_9CRUS</name>
<accession>A0A5N5SY20</accession>
<evidence type="ECO:0000313" key="1">
    <source>
        <dbReference type="EMBL" id="KAB7499116.1"/>
    </source>
</evidence>
<proteinExistence type="predicted"/>
<gene>
    <name evidence="1" type="ORF">Anas_12431</name>
</gene>
<dbReference type="EMBL" id="SEYY01018676">
    <property type="protein sequence ID" value="KAB7499116.1"/>
    <property type="molecule type" value="Genomic_DNA"/>
</dbReference>